<keyword evidence="11" id="KW-1185">Reference proteome</keyword>
<dbReference type="PROSITE" id="PS50146">
    <property type="entry name" value="DAGK"/>
    <property type="match status" value="1"/>
</dbReference>
<accession>A0A6L9XW20</accession>
<keyword evidence="8" id="KW-1208">Phospholipid metabolism</keyword>
<comment type="similarity">
    <text evidence="2">Belongs to the diacylglycerol/lipid kinase family.</text>
</comment>
<dbReference type="PANTHER" id="PTHR12358:SF54">
    <property type="entry name" value="SPHINGOSINE KINASE RELATED PROTEIN"/>
    <property type="match status" value="1"/>
</dbReference>
<organism evidence="10 11">
    <name type="scientific">Leifsonia tongyongensis</name>
    <dbReference type="NCBI Taxonomy" id="1268043"/>
    <lineage>
        <taxon>Bacteria</taxon>
        <taxon>Bacillati</taxon>
        <taxon>Actinomycetota</taxon>
        <taxon>Actinomycetes</taxon>
        <taxon>Micrococcales</taxon>
        <taxon>Microbacteriaceae</taxon>
        <taxon>Leifsonia</taxon>
    </lineage>
</organism>
<reference evidence="10 11" key="1">
    <citation type="journal article" date="2014" name="J. Microbiol.">
        <title>Diaminobutyricibacter tongyongensis gen. nov., sp. nov. and Homoserinibacter gongjuensis gen. nov., sp. nov. belong to the family Microbacteriaceae.</title>
        <authorList>
            <person name="Kim S.J."/>
            <person name="Ahn J.H."/>
            <person name="Weon H.Y."/>
            <person name="Hamada M."/>
            <person name="Suzuki K."/>
            <person name="Kwon S.W."/>
        </authorList>
    </citation>
    <scope>NUCLEOTIDE SEQUENCE [LARGE SCALE GENOMIC DNA]</scope>
    <source>
        <strain evidence="10 11">NBRC 108724</strain>
    </source>
</reference>
<dbReference type="InterPro" id="IPR045540">
    <property type="entry name" value="YegS/DAGK_C"/>
</dbReference>
<evidence type="ECO:0000259" key="9">
    <source>
        <dbReference type="PROSITE" id="PS50146"/>
    </source>
</evidence>
<evidence type="ECO:0000256" key="8">
    <source>
        <dbReference type="ARBA" id="ARBA00023264"/>
    </source>
</evidence>
<dbReference type="AlphaFoldDB" id="A0A6L9XW20"/>
<name>A0A6L9XW20_9MICO</name>
<dbReference type="Gene3D" id="2.60.200.40">
    <property type="match status" value="1"/>
</dbReference>
<dbReference type="Pfam" id="PF19279">
    <property type="entry name" value="YegS_C"/>
    <property type="match status" value="1"/>
</dbReference>
<proteinExistence type="inferred from homology"/>
<evidence type="ECO:0000256" key="3">
    <source>
        <dbReference type="ARBA" id="ARBA00022679"/>
    </source>
</evidence>
<evidence type="ECO:0000256" key="4">
    <source>
        <dbReference type="ARBA" id="ARBA00022741"/>
    </source>
</evidence>
<comment type="caution">
    <text evidence="10">The sequence shown here is derived from an EMBL/GenBank/DDBJ whole genome shotgun (WGS) entry which is preliminary data.</text>
</comment>
<evidence type="ECO:0000313" key="11">
    <source>
        <dbReference type="Proteomes" id="UP000474967"/>
    </source>
</evidence>
<dbReference type="GO" id="GO:0016301">
    <property type="term" value="F:kinase activity"/>
    <property type="evidence" value="ECO:0007669"/>
    <property type="project" value="UniProtKB-KW"/>
</dbReference>
<protein>
    <recommendedName>
        <fullName evidence="9">DAGKc domain-containing protein</fullName>
    </recommendedName>
</protein>
<keyword evidence="7" id="KW-0443">Lipid metabolism</keyword>
<keyword evidence="5" id="KW-0418">Kinase</keyword>
<keyword evidence="3" id="KW-0808">Transferase</keyword>
<dbReference type="Gene3D" id="3.40.50.10330">
    <property type="entry name" value="Probable inorganic polyphosphate/atp-NAD kinase, domain 1"/>
    <property type="match status" value="1"/>
</dbReference>
<evidence type="ECO:0000256" key="1">
    <source>
        <dbReference type="ARBA" id="ARBA00001946"/>
    </source>
</evidence>
<dbReference type="InterPro" id="IPR017438">
    <property type="entry name" value="ATP-NAD_kinase_N"/>
</dbReference>
<dbReference type="Proteomes" id="UP000474967">
    <property type="component" value="Unassembled WGS sequence"/>
</dbReference>
<keyword evidence="7" id="KW-0594">Phospholipid biosynthesis</keyword>
<gene>
    <name evidence="10" type="ORF">G3T36_07065</name>
</gene>
<evidence type="ECO:0000256" key="5">
    <source>
        <dbReference type="ARBA" id="ARBA00022777"/>
    </source>
</evidence>
<comment type="cofactor">
    <cofactor evidence="1">
        <name>Mg(2+)</name>
        <dbReference type="ChEBI" id="CHEBI:18420"/>
    </cofactor>
</comment>
<dbReference type="GO" id="GO:0005524">
    <property type="term" value="F:ATP binding"/>
    <property type="evidence" value="ECO:0007669"/>
    <property type="project" value="UniProtKB-KW"/>
</dbReference>
<evidence type="ECO:0000256" key="6">
    <source>
        <dbReference type="ARBA" id="ARBA00022840"/>
    </source>
</evidence>
<dbReference type="InterPro" id="IPR001206">
    <property type="entry name" value="Diacylglycerol_kinase_cat_dom"/>
</dbReference>
<dbReference type="InterPro" id="IPR016064">
    <property type="entry name" value="NAD/diacylglycerol_kinase_sf"/>
</dbReference>
<feature type="domain" description="DAGKc" evidence="9">
    <location>
        <begin position="7"/>
        <end position="138"/>
    </location>
</feature>
<keyword evidence="4" id="KW-0547">Nucleotide-binding</keyword>
<sequence>MEDPGSEESDQAAVVYNPVKVDVHRVKAAVRTAATHAGWREPLWFETTEHELGQSQTREALRQGATLVVAAGGDGTVRAVAEALNGSDASLGILPSGTGNLLARNLNLPLTDLDEACTIAFAGDDRAIDIGLASLTRPGGGDTQHAFLVMAGLGIDAALIANTNSTLKRHFGWLAYVDGGFRALPKTTKVRVGYSLDGNEEGSALVSTILVANCGSLPGAIELIPDAILDDGELDIAVMQPKTWLGWLFIWSRVTWENRVLRRSSLGRSIIRSADRRGGRTELTYFRSGSVRLSVDEPEPFELDGDEFGEVLGVDFTVGRQALVVRVPRKGTRGASRVSPGAPAAGVPG</sequence>
<dbReference type="InterPro" id="IPR050187">
    <property type="entry name" value="Lipid_Phosphate_FormReg"/>
</dbReference>
<dbReference type="GO" id="GO:0008654">
    <property type="term" value="P:phospholipid biosynthetic process"/>
    <property type="evidence" value="ECO:0007669"/>
    <property type="project" value="UniProtKB-KW"/>
</dbReference>
<evidence type="ECO:0000256" key="2">
    <source>
        <dbReference type="ARBA" id="ARBA00005983"/>
    </source>
</evidence>
<keyword evidence="6" id="KW-0067">ATP-binding</keyword>
<evidence type="ECO:0000256" key="7">
    <source>
        <dbReference type="ARBA" id="ARBA00023209"/>
    </source>
</evidence>
<dbReference type="RefSeq" id="WP_163288818.1">
    <property type="nucleotide sequence ID" value="NZ_JAAGWY010000001.1"/>
</dbReference>
<dbReference type="Pfam" id="PF00781">
    <property type="entry name" value="DAGK_cat"/>
    <property type="match status" value="1"/>
</dbReference>
<dbReference type="PANTHER" id="PTHR12358">
    <property type="entry name" value="SPHINGOSINE KINASE"/>
    <property type="match status" value="1"/>
</dbReference>
<evidence type="ECO:0000313" key="10">
    <source>
        <dbReference type="EMBL" id="NEN05631.1"/>
    </source>
</evidence>
<dbReference type="SUPFAM" id="SSF111331">
    <property type="entry name" value="NAD kinase/diacylglycerol kinase-like"/>
    <property type="match status" value="1"/>
</dbReference>
<dbReference type="EMBL" id="JAAGWY010000001">
    <property type="protein sequence ID" value="NEN05631.1"/>
    <property type="molecule type" value="Genomic_DNA"/>
</dbReference>
<keyword evidence="7" id="KW-0444">Lipid biosynthesis</keyword>